<proteinExistence type="predicted"/>
<comment type="caution">
    <text evidence="1">The sequence shown here is derived from an EMBL/GenBank/DDBJ whole genome shotgun (WGS) entry which is preliminary data.</text>
</comment>
<accession>A0ACC0CGZ3</accession>
<name>A0ACC0CGZ3_CATRO</name>
<evidence type="ECO:0000313" key="1">
    <source>
        <dbReference type="EMBL" id="KAI5684233.1"/>
    </source>
</evidence>
<organism evidence="1 2">
    <name type="scientific">Catharanthus roseus</name>
    <name type="common">Madagascar periwinkle</name>
    <name type="synonym">Vinca rosea</name>
    <dbReference type="NCBI Taxonomy" id="4058"/>
    <lineage>
        <taxon>Eukaryota</taxon>
        <taxon>Viridiplantae</taxon>
        <taxon>Streptophyta</taxon>
        <taxon>Embryophyta</taxon>
        <taxon>Tracheophyta</taxon>
        <taxon>Spermatophyta</taxon>
        <taxon>Magnoliopsida</taxon>
        <taxon>eudicotyledons</taxon>
        <taxon>Gunneridae</taxon>
        <taxon>Pentapetalae</taxon>
        <taxon>asterids</taxon>
        <taxon>lamiids</taxon>
        <taxon>Gentianales</taxon>
        <taxon>Apocynaceae</taxon>
        <taxon>Rauvolfioideae</taxon>
        <taxon>Vinceae</taxon>
        <taxon>Catharanthinae</taxon>
        <taxon>Catharanthus</taxon>
    </lineage>
</organism>
<gene>
    <name evidence="1" type="ORF">M9H77_05461</name>
</gene>
<reference evidence="2" key="1">
    <citation type="journal article" date="2023" name="Nat. Plants">
        <title>Single-cell RNA sequencing provides a high-resolution roadmap for understanding the multicellular compartmentation of specialized metabolism.</title>
        <authorList>
            <person name="Sun S."/>
            <person name="Shen X."/>
            <person name="Li Y."/>
            <person name="Li Y."/>
            <person name="Wang S."/>
            <person name="Li R."/>
            <person name="Zhang H."/>
            <person name="Shen G."/>
            <person name="Guo B."/>
            <person name="Wei J."/>
            <person name="Xu J."/>
            <person name="St-Pierre B."/>
            <person name="Chen S."/>
            <person name="Sun C."/>
        </authorList>
    </citation>
    <scope>NUCLEOTIDE SEQUENCE [LARGE SCALE GENOMIC DNA]</scope>
</reference>
<protein>
    <submittedName>
        <fullName evidence="1">Uncharacterized protein</fullName>
    </submittedName>
</protein>
<sequence length="647" mass="72466">MAETLAALRSLMASHSPPLYALVVPSEDYHQSEYVSARDKRREFVSGFTGSAGLALITMDEARLWTDGRYFLQAAQQLSDQWKLMRMGEDPPVDVWMADNFPEGAIIGVDPWCVSIDTAQKWERAFNKKQQKLNQTSTNLVDEVWKSRPPPEVNPVFVQHLEFSGRSVAEKLKDLREKLLQEKARGIVFTALDEVAWLYNVRGTDVSYCPVVHAFAIVTLTSAFFYVDQNKLSAEVISHMNENGIQIRDYGALISDIVLLASDKLSPSTSRNVANSNEMDIVGNSTCEVQETSNDLIWVDPSSCCFAVYSKLNADKVLLQQSPLALAKALKNPVEMDGLKKAHIRDGAAVVQYLAWLDKQMQEIYGASGYFLEAESINKMENKTKLTEVSVSDKLEEFRASKEHFRGLSFPTISSVGSNAAIIHYSPEAKTCAELSPNQIYLFDSGAQYLDGTTDITRTVHFGKPTAHEKACYTAVLKGHLALGNARFPNGTNGNTLDVLARIPLWKYGLDYRHGTGHGIGSFLNVHEGPHQISFRPAARNVPLQASMTVTDEPGYYEDGNFGIRLENVLIIKDADTKFNFGDKGYLMFEHITWAPYQIKLIDLSLLVPEEIEWLNDYHSKCREILAPFMNESEMAWLKKATQPINH</sequence>
<evidence type="ECO:0000313" key="2">
    <source>
        <dbReference type="Proteomes" id="UP001060085"/>
    </source>
</evidence>
<dbReference type="Proteomes" id="UP001060085">
    <property type="component" value="Linkage Group LG01"/>
</dbReference>
<keyword evidence="2" id="KW-1185">Reference proteome</keyword>
<dbReference type="EMBL" id="CM044701">
    <property type="protein sequence ID" value="KAI5684233.1"/>
    <property type="molecule type" value="Genomic_DNA"/>
</dbReference>